<dbReference type="PANTHER" id="PTHR10963:SF55">
    <property type="entry name" value="GLYCOSIDE HYDROLASE FAMILY 16 PROTEIN"/>
    <property type="match status" value="1"/>
</dbReference>
<dbReference type="PANTHER" id="PTHR10963">
    <property type="entry name" value="GLYCOSYL HYDROLASE-RELATED"/>
    <property type="match status" value="1"/>
</dbReference>
<evidence type="ECO:0000259" key="4">
    <source>
        <dbReference type="PROSITE" id="PS50022"/>
    </source>
</evidence>
<sequence length="578" mass="62463">MKQFLRRSRRLHGWTAVVAAVVLALVTLPAPTAAAADPLLSQGKPATASSVENAVFPATSAVDGNPGTRWSSGFSDPQWIQVDLGTTATISQVTLNWEAAYGRAFRIETSADGTTWTTVHQTTTSTGGVQNLAVSGTGRFVRMYGTQRATPYGYSLWEFQVYGTTGGGGPSPTETLLSYGKTGSASSSQNDGACWECSPARAFDRDPASRWATSATTGWTDPGWIAVDLGAQAQISKVVLQWDPAYARSYRIEVSDDGTTWRTIYSTTTGTGFKQTLTVSGTGRHVRMYGTQRATAYGYSLWEFQVYGTGGAPVTPPPLPRDPADPPQLVWSDEFNGPAGTRPDPAKWTADPGTGPNNELEYYTDNANAATDGNGSLVMEARKQVTPGSACPRDPVSGSTTCQYTSARMNTGRTFQFTYGTVEARIRVPKGNGFWPAFWMMGGDFLTGRPWPYNGEVDIMEILGKDVKTAYSTVHAPAYNGGNGIGSPYRLPGDADFSDGFHTFTADWDSRGITYSLDGRVVFTLSKDQVEQTRGPWVFDHPFYLILNLAVGGDWPGPTDASTPFPSRMLVDYVRVYQ</sequence>
<dbReference type="SUPFAM" id="SSF49785">
    <property type="entry name" value="Galactose-binding domain-like"/>
    <property type="match status" value="2"/>
</dbReference>
<dbReference type="Gene3D" id="2.60.120.260">
    <property type="entry name" value="Galactose-binding domain-like"/>
    <property type="match status" value="2"/>
</dbReference>
<dbReference type="RefSeq" id="WP_407703856.1">
    <property type="nucleotide sequence ID" value="NZ_WEGJ01000001.1"/>
</dbReference>
<feature type="domain" description="F5/8 type C" evidence="4">
    <location>
        <begin position="169"/>
        <end position="309"/>
    </location>
</feature>
<keyword evidence="7" id="KW-1185">Reference proteome</keyword>
<dbReference type="SUPFAM" id="SSF49899">
    <property type="entry name" value="Concanavalin A-like lectins/glucanases"/>
    <property type="match status" value="1"/>
</dbReference>
<dbReference type="AlphaFoldDB" id="A0A7K0C9N2"/>
<evidence type="ECO:0000259" key="5">
    <source>
        <dbReference type="PROSITE" id="PS51762"/>
    </source>
</evidence>
<gene>
    <name evidence="6" type="ORF">SRB5_02660</name>
</gene>
<dbReference type="InterPro" id="IPR008979">
    <property type="entry name" value="Galactose-bd-like_sf"/>
</dbReference>
<proteinExistence type="inferred from homology"/>
<dbReference type="Pfam" id="PF00722">
    <property type="entry name" value="Glyco_hydro_16"/>
    <property type="match status" value="1"/>
</dbReference>
<keyword evidence="3" id="KW-0732">Signal</keyword>
<dbReference type="EMBL" id="WEGJ01000001">
    <property type="protein sequence ID" value="MQY10159.1"/>
    <property type="molecule type" value="Genomic_DNA"/>
</dbReference>
<reference evidence="6 7" key="1">
    <citation type="submission" date="2019-10" db="EMBL/GenBank/DDBJ databases">
        <title>Streptomyces smaragdinus sp. nov. and Streptomyces fabii sp. nov., isolated from the gut of fungus growing-termite Macrotermes natalensis.</title>
        <authorList>
            <person name="Schwitalla J."/>
            <person name="Benndorf R."/>
            <person name="Martin K."/>
            <person name="De Beer W."/>
            <person name="Kaster A.-K."/>
            <person name="Vollmers J."/>
            <person name="Poulsen M."/>
            <person name="Beemelmanns C."/>
        </authorList>
    </citation>
    <scope>NUCLEOTIDE SEQUENCE [LARGE SCALE GENOMIC DNA]</scope>
    <source>
        <strain evidence="6 7">RB5</strain>
    </source>
</reference>
<dbReference type="Pfam" id="PF00754">
    <property type="entry name" value="F5_F8_type_C"/>
    <property type="match status" value="2"/>
</dbReference>
<comment type="caution">
    <text evidence="6">The sequence shown here is derived from an EMBL/GenBank/DDBJ whole genome shotgun (WGS) entry which is preliminary data.</text>
</comment>
<dbReference type="InterPro" id="IPR000757">
    <property type="entry name" value="Beta-glucanase-like"/>
</dbReference>
<evidence type="ECO:0000256" key="3">
    <source>
        <dbReference type="SAM" id="SignalP"/>
    </source>
</evidence>
<dbReference type="GO" id="GO:0004553">
    <property type="term" value="F:hydrolase activity, hydrolyzing O-glycosyl compounds"/>
    <property type="evidence" value="ECO:0007669"/>
    <property type="project" value="InterPro"/>
</dbReference>
<evidence type="ECO:0000256" key="2">
    <source>
        <dbReference type="SAM" id="MobiDB-lite"/>
    </source>
</evidence>
<dbReference type="InterPro" id="IPR013320">
    <property type="entry name" value="ConA-like_dom_sf"/>
</dbReference>
<dbReference type="Gene3D" id="2.60.120.200">
    <property type="match status" value="1"/>
</dbReference>
<dbReference type="GO" id="GO:0005975">
    <property type="term" value="P:carbohydrate metabolic process"/>
    <property type="evidence" value="ECO:0007669"/>
    <property type="project" value="InterPro"/>
</dbReference>
<feature type="domain" description="GH16" evidence="5">
    <location>
        <begin position="307"/>
        <end position="578"/>
    </location>
</feature>
<comment type="similarity">
    <text evidence="1">Belongs to the glycosyl hydrolase 16 family.</text>
</comment>
<dbReference type="InterPro" id="IPR050546">
    <property type="entry name" value="Glycosyl_Hydrlase_16"/>
</dbReference>
<dbReference type="Proteomes" id="UP000466345">
    <property type="component" value="Unassembled WGS sequence"/>
</dbReference>
<protein>
    <recommendedName>
        <fullName evidence="8">Licheninase</fullName>
    </recommendedName>
</protein>
<evidence type="ECO:0000256" key="1">
    <source>
        <dbReference type="ARBA" id="ARBA00006865"/>
    </source>
</evidence>
<dbReference type="CDD" id="cd08023">
    <property type="entry name" value="GH16_laminarinase_like"/>
    <property type="match status" value="1"/>
</dbReference>
<evidence type="ECO:0000313" key="7">
    <source>
        <dbReference type="Proteomes" id="UP000466345"/>
    </source>
</evidence>
<organism evidence="6 7">
    <name type="scientific">Streptomyces smaragdinus</name>
    <dbReference type="NCBI Taxonomy" id="2585196"/>
    <lineage>
        <taxon>Bacteria</taxon>
        <taxon>Bacillati</taxon>
        <taxon>Actinomycetota</taxon>
        <taxon>Actinomycetes</taxon>
        <taxon>Kitasatosporales</taxon>
        <taxon>Streptomycetaceae</taxon>
        <taxon>Streptomyces</taxon>
    </lineage>
</organism>
<name>A0A7K0C9N2_9ACTN</name>
<feature type="chain" id="PRO_5029734367" description="Licheninase" evidence="3">
    <location>
        <begin position="36"/>
        <end position="578"/>
    </location>
</feature>
<feature type="signal peptide" evidence="3">
    <location>
        <begin position="1"/>
        <end position="35"/>
    </location>
</feature>
<evidence type="ECO:0000313" key="6">
    <source>
        <dbReference type="EMBL" id="MQY10159.1"/>
    </source>
</evidence>
<dbReference type="PROSITE" id="PS51762">
    <property type="entry name" value="GH16_2"/>
    <property type="match status" value="1"/>
</dbReference>
<feature type="domain" description="F5/8 type C" evidence="4">
    <location>
        <begin position="28"/>
        <end position="164"/>
    </location>
</feature>
<dbReference type="InterPro" id="IPR000421">
    <property type="entry name" value="FA58C"/>
</dbReference>
<feature type="region of interest" description="Disordered" evidence="2">
    <location>
        <begin position="335"/>
        <end position="357"/>
    </location>
</feature>
<evidence type="ECO:0008006" key="8">
    <source>
        <dbReference type="Google" id="ProtNLM"/>
    </source>
</evidence>
<accession>A0A7K0C9N2</accession>
<dbReference type="PROSITE" id="PS50022">
    <property type="entry name" value="FA58C_3"/>
    <property type="match status" value="2"/>
</dbReference>